<organism evidence="8 9">
    <name type="scientific">Actinoplanes utahensis</name>
    <dbReference type="NCBI Taxonomy" id="1869"/>
    <lineage>
        <taxon>Bacteria</taxon>
        <taxon>Bacillati</taxon>
        <taxon>Actinomycetota</taxon>
        <taxon>Actinomycetes</taxon>
        <taxon>Micromonosporales</taxon>
        <taxon>Micromonosporaceae</taxon>
        <taxon>Actinoplanes</taxon>
    </lineage>
</organism>
<dbReference type="GO" id="GO:0020037">
    <property type="term" value="F:heme binding"/>
    <property type="evidence" value="ECO:0007669"/>
    <property type="project" value="InterPro"/>
</dbReference>
<dbReference type="InterPro" id="IPR002397">
    <property type="entry name" value="Cyt_P450_B"/>
</dbReference>
<dbReference type="PRINTS" id="PR00359">
    <property type="entry name" value="BP450"/>
</dbReference>
<dbReference type="STRING" id="1869.MB27_14830"/>
<gene>
    <name evidence="8" type="ORF">MB27_14830</name>
</gene>
<dbReference type="InterPro" id="IPR036396">
    <property type="entry name" value="Cyt_P450_sf"/>
</dbReference>
<dbReference type="GO" id="GO:0008395">
    <property type="term" value="F:steroid hydroxylase activity"/>
    <property type="evidence" value="ECO:0007669"/>
    <property type="project" value="TreeGrafter"/>
</dbReference>
<dbReference type="InterPro" id="IPR017972">
    <property type="entry name" value="Cyt_P450_CS"/>
</dbReference>
<protein>
    <submittedName>
        <fullName evidence="8">Cytochrome P450</fullName>
    </submittedName>
</protein>
<dbReference type="GO" id="GO:0017000">
    <property type="term" value="P:antibiotic biosynthetic process"/>
    <property type="evidence" value="ECO:0007669"/>
    <property type="project" value="UniProtKB-ARBA"/>
</dbReference>
<evidence type="ECO:0000256" key="7">
    <source>
        <dbReference type="RuleBase" id="RU000461"/>
    </source>
</evidence>
<keyword evidence="9" id="KW-1185">Reference proteome</keyword>
<dbReference type="PANTHER" id="PTHR46696">
    <property type="entry name" value="P450, PUTATIVE (EUROFUNG)-RELATED"/>
    <property type="match status" value="1"/>
</dbReference>
<evidence type="ECO:0000256" key="6">
    <source>
        <dbReference type="ARBA" id="ARBA00023033"/>
    </source>
</evidence>
<dbReference type="InterPro" id="IPR001128">
    <property type="entry name" value="Cyt_P450"/>
</dbReference>
<keyword evidence="4 7" id="KW-0560">Oxidoreductase</keyword>
<evidence type="ECO:0000256" key="4">
    <source>
        <dbReference type="ARBA" id="ARBA00023002"/>
    </source>
</evidence>
<dbReference type="AlphaFoldDB" id="A0A0A6UN49"/>
<evidence type="ECO:0000256" key="1">
    <source>
        <dbReference type="ARBA" id="ARBA00010617"/>
    </source>
</evidence>
<keyword evidence="6 7" id="KW-0503">Monooxygenase</keyword>
<dbReference type="FunFam" id="1.10.630.10:FF:000018">
    <property type="entry name" value="Cytochrome P450 monooxygenase"/>
    <property type="match status" value="1"/>
</dbReference>
<dbReference type="GO" id="GO:0005506">
    <property type="term" value="F:iron ion binding"/>
    <property type="evidence" value="ECO:0007669"/>
    <property type="project" value="InterPro"/>
</dbReference>
<dbReference type="EMBL" id="JRTT01000015">
    <property type="protein sequence ID" value="KHD76816.1"/>
    <property type="molecule type" value="Genomic_DNA"/>
</dbReference>
<dbReference type="GO" id="GO:0006707">
    <property type="term" value="P:cholesterol catabolic process"/>
    <property type="evidence" value="ECO:0007669"/>
    <property type="project" value="TreeGrafter"/>
</dbReference>
<keyword evidence="5 7" id="KW-0408">Iron</keyword>
<name>A0A0A6UN49_ACTUT</name>
<keyword evidence="3 7" id="KW-0479">Metal-binding</keyword>
<dbReference type="eggNOG" id="COG2124">
    <property type="taxonomic scope" value="Bacteria"/>
</dbReference>
<dbReference type="RefSeq" id="WP_043525074.1">
    <property type="nucleotide sequence ID" value="NZ_BAABKU010000019.1"/>
</dbReference>
<keyword evidence="2 7" id="KW-0349">Heme</keyword>
<dbReference type="GO" id="GO:0036199">
    <property type="term" value="F:cholest-4-en-3-one 26-monooxygenase activity"/>
    <property type="evidence" value="ECO:0007669"/>
    <property type="project" value="TreeGrafter"/>
</dbReference>
<dbReference type="CDD" id="cd11033">
    <property type="entry name" value="CYP142-like"/>
    <property type="match status" value="1"/>
</dbReference>
<dbReference type="Pfam" id="PF00067">
    <property type="entry name" value="p450"/>
    <property type="match status" value="1"/>
</dbReference>
<comment type="caution">
    <text evidence="8">The sequence shown here is derived from an EMBL/GenBank/DDBJ whole genome shotgun (WGS) entry which is preliminary data.</text>
</comment>
<accession>A0A0A6UN49</accession>
<evidence type="ECO:0000313" key="9">
    <source>
        <dbReference type="Proteomes" id="UP000054537"/>
    </source>
</evidence>
<dbReference type="PANTHER" id="PTHR46696:SF4">
    <property type="entry name" value="BIOTIN BIOSYNTHESIS CYTOCHROME P450"/>
    <property type="match status" value="1"/>
</dbReference>
<sequence length="403" mass="44826">MRTLTSTMPPPVDLDAVDLADPATFRDTDLTGMWRRFRDERPVHRHPARGGRPEFWAVSRYADAIAVYRDHENFTTEQGNMLATLLTGGDSASGKMLAVTDGARHREVRKLMLKAFSPRVLGHVAEQIKSRIRRLITEARDRGDLDYAVDVAEEIPIGTICDLLGIPEGDRRELLELSKAVLSSDQDTPDQTEMVLARNEMLLYFTDLAEERRGNPGDDVVSTLATSFLTHDEVVYNCYSLIIGGDESSRLSSIGAIHAFAGHPRQWAALKNGDVTAESAVEEILRWTTPAMHFGRRARADVAIGGVVVPAGAAVTIWNTAANYDERVFAEPERFDLARTPNRHLTFGQGAHFCLGAFLGRAQLQAMVESVRETVTSIELRGEPEQLHSNFMYGYCRLPVTFR</sequence>
<comment type="similarity">
    <text evidence="1 7">Belongs to the cytochrome P450 family.</text>
</comment>
<dbReference type="Gene3D" id="1.10.630.10">
    <property type="entry name" value="Cytochrome P450"/>
    <property type="match status" value="1"/>
</dbReference>
<evidence type="ECO:0000256" key="2">
    <source>
        <dbReference type="ARBA" id="ARBA00022617"/>
    </source>
</evidence>
<reference evidence="8 9" key="1">
    <citation type="submission" date="2014-10" db="EMBL/GenBank/DDBJ databases">
        <title>Draft genome sequence of Actinoplanes utahensis NRRL 12052.</title>
        <authorList>
            <person name="Velasco-Bucheli B."/>
            <person name="del Cerro C."/>
            <person name="Hormigo D."/>
            <person name="Garcia J.L."/>
            <person name="Acebal C."/>
            <person name="Arroyo M."/>
            <person name="de la Mata I."/>
        </authorList>
    </citation>
    <scope>NUCLEOTIDE SEQUENCE [LARGE SCALE GENOMIC DNA]</scope>
    <source>
        <strain evidence="8 9">NRRL 12052</strain>
    </source>
</reference>
<proteinExistence type="inferred from homology"/>
<dbReference type="Proteomes" id="UP000054537">
    <property type="component" value="Unassembled WGS sequence"/>
</dbReference>
<dbReference type="SUPFAM" id="SSF48264">
    <property type="entry name" value="Cytochrome P450"/>
    <property type="match status" value="1"/>
</dbReference>
<dbReference type="PROSITE" id="PS00086">
    <property type="entry name" value="CYTOCHROME_P450"/>
    <property type="match status" value="1"/>
</dbReference>
<evidence type="ECO:0000313" key="8">
    <source>
        <dbReference type="EMBL" id="KHD76816.1"/>
    </source>
</evidence>
<evidence type="ECO:0000256" key="3">
    <source>
        <dbReference type="ARBA" id="ARBA00022723"/>
    </source>
</evidence>
<evidence type="ECO:0000256" key="5">
    <source>
        <dbReference type="ARBA" id="ARBA00023004"/>
    </source>
</evidence>